<evidence type="ECO:0000313" key="2">
    <source>
        <dbReference type="EMBL" id="CAI8042321.1"/>
    </source>
</evidence>
<evidence type="ECO:0000313" key="3">
    <source>
        <dbReference type="Proteomes" id="UP001174909"/>
    </source>
</evidence>
<gene>
    <name evidence="2" type="ORF">GBAR_LOCUS23518</name>
</gene>
<name>A0AA35T8J7_GEOBA</name>
<dbReference type="EMBL" id="CASHTH010003256">
    <property type="protein sequence ID" value="CAI8042321.1"/>
    <property type="molecule type" value="Genomic_DNA"/>
</dbReference>
<reference evidence="2" key="1">
    <citation type="submission" date="2023-03" db="EMBL/GenBank/DDBJ databases">
        <authorList>
            <person name="Steffen K."/>
            <person name="Cardenas P."/>
        </authorList>
    </citation>
    <scope>NUCLEOTIDE SEQUENCE</scope>
</reference>
<proteinExistence type="predicted"/>
<sequence length="114" mass="12920">MIFTPAPLMNYIMCCAGPRKTTSPATQPTAPKPKSREPPGPAPFNPEDILKARLSSRKGSKPPVDLPPPPPPSEPDWAPKKYLEKVKAIYDYTKRQRRRVDLCHGRNHLHREEE</sequence>
<feature type="compositionally biased region" description="Polar residues" evidence="1">
    <location>
        <begin position="20"/>
        <end position="29"/>
    </location>
</feature>
<evidence type="ECO:0000256" key="1">
    <source>
        <dbReference type="SAM" id="MobiDB-lite"/>
    </source>
</evidence>
<protein>
    <submittedName>
        <fullName evidence="2">Uncharacterized protein</fullName>
    </submittedName>
</protein>
<dbReference type="Proteomes" id="UP001174909">
    <property type="component" value="Unassembled WGS sequence"/>
</dbReference>
<keyword evidence="3" id="KW-1185">Reference proteome</keyword>
<feature type="compositionally biased region" description="Pro residues" evidence="1">
    <location>
        <begin position="64"/>
        <end position="74"/>
    </location>
</feature>
<dbReference type="AlphaFoldDB" id="A0AA35T8J7"/>
<accession>A0AA35T8J7</accession>
<comment type="caution">
    <text evidence="2">The sequence shown here is derived from an EMBL/GenBank/DDBJ whole genome shotgun (WGS) entry which is preliminary data.</text>
</comment>
<feature type="region of interest" description="Disordered" evidence="1">
    <location>
        <begin position="17"/>
        <end position="80"/>
    </location>
</feature>
<organism evidence="2 3">
    <name type="scientific">Geodia barretti</name>
    <name type="common">Barrett's horny sponge</name>
    <dbReference type="NCBI Taxonomy" id="519541"/>
    <lineage>
        <taxon>Eukaryota</taxon>
        <taxon>Metazoa</taxon>
        <taxon>Porifera</taxon>
        <taxon>Demospongiae</taxon>
        <taxon>Heteroscleromorpha</taxon>
        <taxon>Tetractinellida</taxon>
        <taxon>Astrophorina</taxon>
        <taxon>Geodiidae</taxon>
        <taxon>Geodia</taxon>
    </lineage>
</organism>